<dbReference type="InterPro" id="IPR053159">
    <property type="entry name" value="Hybrid_Histidine_Kinase"/>
</dbReference>
<organism evidence="1">
    <name type="scientific">Ditylum brightwellii</name>
    <dbReference type="NCBI Taxonomy" id="49249"/>
    <lineage>
        <taxon>Eukaryota</taxon>
        <taxon>Sar</taxon>
        <taxon>Stramenopiles</taxon>
        <taxon>Ochrophyta</taxon>
        <taxon>Bacillariophyta</taxon>
        <taxon>Mediophyceae</taxon>
        <taxon>Lithodesmiophycidae</taxon>
        <taxon>Lithodesmiales</taxon>
        <taxon>Lithodesmiaceae</taxon>
        <taxon>Ditylum</taxon>
    </lineage>
</organism>
<dbReference type="PANTHER" id="PTHR43642">
    <property type="entry name" value="HYBRID SIGNAL TRANSDUCTION HISTIDINE KINASE G"/>
    <property type="match status" value="1"/>
</dbReference>
<sequence length="134" mass="15181">MEVQHIFEYVFQIFALAVDIPIQPLVLFKDDLQWADPMSPEVINSSATDIESKSLLFLGSRRYNELDNMHPLAGKLHGLKNKQVNLNKIACATITLMTQRTTFFLLKVGALREQPSFCSKLGHSAKIYLQSTKL</sequence>
<dbReference type="EMBL" id="HBNS01057158">
    <property type="protein sequence ID" value="CAE4661242.1"/>
    <property type="molecule type" value="Transcribed_RNA"/>
</dbReference>
<evidence type="ECO:0000313" key="1">
    <source>
        <dbReference type="EMBL" id="CAE4661242.1"/>
    </source>
</evidence>
<proteinExistence type="predicted"/>
<dbReference type="AlphaFoldDB" id="A0A7S4T3E2"/>
<name>A0A7S4T3E2_9STRA</name>
<dbReference type="PANTHER" id="PTHR43642:SF1">
    <property type="entry name" value="HYBRID SIGNAL TRANSDUCTION HISTIDINE KINASE G"/>
    <property type="match status" value="1"/>
</dbReference>
<protein>
    <submittedName>
        <fullName evidence="1">Uncharacterized protein</fullName>
    </submittedName>
</protein>
<reference evidence="1" key="1">
    <citation type="submission" date="2021-01" db="EMBL/GenBank/DDBJ databases">
        <authorList>
            <person name="Corre E."/>
            <person name="Pelletier E."/>
            <person name="Niang G."/>
            <person name="Scheremetjew M."/>
            <person name="Finn R."/>
            <person name="Kale V."/>
            <person name="Holt S."/>
            <person name="Cochrane G."/>
            <person name="Meng A."/>
            <person name="Brown T."/>
            <person name="Cohen L."/>
        </authorList>
    </citation>
    <scope>NUCLEOTIDE SEQUENCE</scope>
    <source>
        <strain evidence="1">GSO104</strain>
    </source>
</reference>
<accession>A0A7S4T3E2</accession>
<gene>
    <name evidence="1" type="ORF">DBRI00130_LOCUS41133</name>
</gene>